<organism evidence="1 2">
    <name type="scientific">Cyclobacterium lianum</name>
    <dbReference type="NCBI Taxonomy" id="388280"/>
    <lineage>
        <taxon>Bacteria</taxon>
        <taxon>Pseudomonadati</taxon>
        <taxon>Bacteroidota</taxon>
        <taxon>Cytophagia</taxon>
        <taxon>Cytophagales</taxon>
        <taxon>Cyclobacteriaceae</taxon>
        <taxon>Cyclobacterium</taxon>
    </lineage>
</organism>
<dbReference type="InterPro" id="IPR023214">
    <property type="entry name" value="HAD_sf"/>
</dbReference>
<dbReference type="InterPro" id="IPR036412">
    <property type="entry name" value="HAD-like_sf"/>
</dbReference>
<name>A0A1M7PV93_9BACT</name>
<evidence type="ECO:0000313" key="1">
    <source>
        <dbReference type="EMBL" id="SHN21489.1"/>
    </source>
</evidence>
<proteinExistence type="predicted"/>
<dbReference type="EMBL" id="FRCY01000011">
    <property type="protein sequence ID" value="SHN21489.1"/>
    <property type="molecule type" value="Genomic_DNA"/>
</dbReference>
<dbReference type="Gene3D" id="3.40.50.1000">
    <property type="entry name" value="HAD superfamily/HAD-like"/>
    <property type="match status" value="1"/>
</dbReference>
<dbReference type="InterPro" id="IPR041492">
    <property type="entry name" value="HAD_2"/>
</dbReference>
<dbReference type="Pfam" id="PF13419">
    <property type="entry name" value="HAD_2"/>
    <property type="match status" value="1"/>
</dbReference>
<keyword evidence="2" id="KW-1185">Reference proteome</keyword>
<sequence length="197" mass="22825">MNDNEIENIIERIKNEEVVLLFDMDGTLIDTDLANFSSYKNAIESVIKLDQKLEFNPNERFNRTTLKTVVSNLTENQYQKIIELKEENYKDFLPKTKLNNKVANILTKFQNTNRTVLVTNCRKDRAITTLNYHNLFDKFNDLLFRKSSDSESRTNKYKNAISSLSLSAQTVIAFENEKQEIDDAIDAGIPFKNIISL</sequence>
<dbReference type="Gene3D" id="1.10.150.240">
    <property type="entry name" value="Putative phosphatase, domain 2"/>
    <property type="match status" value="1"/>
</dbReference>
<dbReference type="AlphaFoldDB" id="A0A1M7PV93"/>
<protein>
    <submittedName>
        <fullName evidence="1">Beta-phosphoglucomutase, HAD superfamily</fullName>
    </submittedName>
</protein>
<dbReference type="RefSeq" id="WP_073095794.1">
    <property type="nucleotide sequence ID" value="NZ_FRCY01000011.1"/>
</dbReference>
<accession>A0A1M7PV93</accession>
<gene>
    <name evidence="1" type="ORF">SAMN04488057_1118</name>
</gene>
<dbReference type="OrthoDB" id="9792518at2"/>
<dbReference type="Proteomes" id="UP000184513">
    <property type="component" value="Unassembled WGS sequence"/>
</dbReference>
<dbReference type="STRING" id="388280.SAMN04488057_1118"/>
<evidence type="ECO:0000313" key="2">
    <source>
        <dbReference type="Proteomes" id="UP000184513"/>
    </source>
</evidence>
<dbReference type="SUPFAM" id="SSF56784">
    <property type="entry name" value="HAD-like"/>
    <property type="match status" value="1"/>
</dbReference>
<reference evidence="1 2" key="1">
    <citation type="submission" date="2016-11" db="EMBL/GenBank/DDBJ databases">
        <authorList>
            <person name="Jaros S."/>
            <person name="Januszkiewicz K."/>
            <person name="Wedrychowicz H."/>
        </authorList>
    </citation>
    <scope>NUCLEOTIDE SEQUENCE [LARGE SCALE GENOMIC DNA]</scope>
    <source>
        <strain evidence="1 2">CGMCC 1.6102</strain>
    </source>
</reference>
<dbReference type="InterPro" id="IPR023198">
    <property type="entry name" value="PGP-like_dom2"/>
</dbReference>